<protein>
    <submittedName>
        <fullName evidence="1">Uncharacterized protein</fullName>
    </submittedName>
</protein>
<dbReference type="Proteomes" id="UP001589575">
    <property type="component" value="Unassembled WGS sequence"/>
</dbReference>
<proteinExistence type="predicted"/>
<reference evidence="1 2" key="1">
    <citation type="submission" date="2024-09" db="EMBL/GenBank/DDBJ databases">
        <authorList>
            <person name="Sun Q."/>
            <person name="Mori K."/>
        </authorList>
    </citation>
    <scope>NUCLEOTIDE SEQUENCE [LARGE SCALE GENOMIC DNA]</scope>
    <source>
        <strain evidence="1 2">CCM 7609</strain>
    </source>
</reference>
<gene>
    <name evidence="1" type="ORF">ACFFX0_19990</name>
</gene>
<evidence type="ECO:0000313" key="2">
    <source>
        <dbReference type="Proteomes" id="UP001589575"/>
    </source>
</evidence>
<sequence length="94" mass="10168">MVVDLLAGHHDAASLATALALGRQKRVEPDPRLLGQGHDLGIVDVALRVLVGPAQVHLDLIWRGHGHSCLSDFLWWNSCPPPPAPPRPSRPARP</sequence>
<accession>A0ABV5G3X7</accession>
<name>A0ABV5G3X7_9MICC</name>
<evidence type="ECO:0000313" key="1">
    <source>
        <dbReference type="EMBL" id="MFB9073354.1"/>
    </source>
</evidence>
<dbReference type="EMBL" id="JBHMFI010000001">
    <property type="protein sequence ID" value="MFB9073354.1"/>
    <property type="molecule type" value="Genomic_DNA"/>
</dbReference>
<comment type="caution">
    <text evidence="1">The sequence shown here is derived from an EMBL/GenBank/DDBJ whole genome shotgun (WGS) entry which is preliminary data.</text>
</comment>
<organism evidence="1 2">
    <name type="scientific">Citricoccus parietis</name>
    <dbReference type="NCBI Taxonomy" id="592307"/>
    <lineage>
        <taxon>Bacteria</taxon>
        <taxon>Bacillati</taxon>
        <taxon>Actinomycetota</taxon>
        <taxon>Actinomycetes</taxon>
        <taxon>Micrococcales</taxon>
        <taxon>Micrococcaceae</taxon>
        <taxon>Citricoccus</taxon>
    </lineage>
</organism>
<keyword evidence="2" id="KW-1185">Reference proteome</keyword>